<feature type="chain" id="PRO_5042870618" evidence="1">
    <location>
        <begin position="24"/>
        <end position="116"/>
    </location>
</feature>
<dbReference type="AlphaFoldDB" id="A0AAN9SNM8"/>
<organism evidence="2 3">
    <name type="scientific">Psophocarpus tetragonolobus</name>
    <name type="common">Winged bean</name>
    <name type="synonym">Dolichos tetragonolobus</name>
    <dbReference type="NCBI Taxonomy" id="3891"/>
    <lineage>
        <taxon>Eukaryota</taxon>
        <taxon>Viridiplantae</taxon>
        <taxon>Streptophyta</taxon>
        <taxon>Embryophyta</taxon>
        <taxon>Tracheophyta</taxon>
        <taxon>Spermatophyta</taxon>
        <taxon>Magnoliopsida</taxon>
        <taxon>eudicotyledons</taxon>
        <taxon>Gunneridae</taxon>
        <taxon>Pentapetalae</taxon>
        <taxon>rosids</taxon>
        <taxon>fabids</taxon>
        <taxon>Fabales</taxon>
        <taxon>Fabaceae</taxon>
        <taxon>Papilionoideae</taxon>
        <taxon>50 kb inversion clade</taxon>
        <taxon>NPAAA clade</taxon>
        <taxon>indigoferoid/millettioid clade</taxon>
        <taxon>Phaseoleae</taxon>
        <taxon>Psophocarpus</taxon>
    </lineage>
</organism>
<protein>
    <submittedName>
        <fullName evidence="2">Uncharacterized protein</fullName>
    </submittedName>
</protein>
<evidence type="ECO:0000256" key="1">
    <source>
        <dbReference type="SAM" id="SignalP"/>
    </source>
</evidence>
<comment type="caution">
    <text evidence="2">The sequence shown here is derived from an EMBL/GenBank/DDBJ whole genome shotgun (WGS) entry which is preliminary data.</text>
</comment>
<feature type="signal peptide" evidence="1">
    <location>
        <begin position="1"/>
        <end position="23"/>
    </location>
</feature>
<sequence length="116" mass="13524">MFSLQILICCLFITLYIFDTSLHEEKPKTITRLRQKTNQREQLLLGEHAHALLGEFAVPSFISNMQWVPSTLRTADNTENHLWSLIRSNLVLSFTNFPIIWCINFTHELGTTKYVI</sequence>
<gene>
    <name evidence="2" type="ORF">VNO78_17648</name>
</gene>
<proteinExistence type="predicted"/>
<reference evidence="2 3" key="1">
    <citation type="submission" date="2024-01" db="EMBL/GenBank/DDBJ databases">
        <title>The genomes of 5 underutilized Papilionoideae crops provide insights into root nodulation and disease resistanc.</title>
        <authorList>
            <person name="Jiang F."/>
        </authorList>
    </citation>
    <scope>NUCLEOTIDE SEQUENCE [LARGE SCALE GENOMIC DNA]</scope>
    <source>
        <strain evidence="2">DUOXIRENSHENG_FW03</strain>
        <tissue evidence="2">Leaves</tissue>
    </source>
</reference>
<dbReference type="Proteomes" id="UP001386955">
    <property type="component" value="Unassembled WGS sequence"/>
</dbReference>
<name>A0AAN9SNM8_PSOTE</name>
<evidence type="ECO:0000313" key="3">
    <source>
        <dbReference type="Proteomes" id="UP001386955"/>
    </source>
</evidence>
<keyword evidence="3" id="KW-1185">Reference proteome</keyword>
<evidence type="ECO:0000313" key="2">
    <source>
        <dbReference type="EMBL" id="KAK7396557.1"/>
    </source>
</evidence>
<keyword evidence="1" id="KW-0732">Signal</keyword>
<accession>A0AAN9SNM8</accession>
<dbReference type="EMBL" id="JAYMYS010000004">
    <property type="protein sequence ID" value="KAK7396557.1"/>
    <property type="molecule type" value="Genomic_DNA"/>
</dbReference>